<dbReference type="GO" id="GO:0020037">
    <property type="term" value="F:heme binding"/>
    <property type="evidence" value="ECO:0007669"/>
    <property type="project" value="InterPro"/>
</dbReference>
<accession>A0A8X6M486</accession>
<proteinExistence type="predicted"/>
<dbReference type="Gene3D" id="1.10.640.10">
    <property type="entry name" value="Haem peroxidase domain superfamily, animal type"/>
    <property type="match status" value="1"/>
</dbReference>
<keyword evidence="3" id="KW-0732">Signal</keyword>
<evidence type="ECO:0000256" key="3">
    <source>
        <dbReference type="SAM" id="SignalP"/>
    </source>
</evidence>
<dbReference type="InterPro" id="IPR037120">
    <property type="entry name" value="Haem_peroxidase_sf_animal"/>
</dbReference>
<dbReference type="InterPro" id="IPR010255">
    <property type="entry name" value="Haem_peroxidase_sf"/>
</dbReference>
<evidence type="ECO:0000256" key="1">
    <source>
        <dbReference type="ARBA" id="ARBA00022559"/>
    </source>
</evidence>
<dbReference type="AlphaFoldDB" id="A0A8X6M486"/>
<protein>
    <submittedName>
        <fullName evidence="4">Peroxidase</fullName>
    </submittedName>
</protein>
<keyword evidence="1 4" id="KW-0575">Peroxidase</keyword>
<keyword evidence="2" id="KW-0408">Iron</keyword>
<feature type="chain" id="PRO_5036459552" evidence="3">
    <location>
        <begin position="24"/>
        <end position="699"/>
    </location>
</feature>
<evidence type="ECO:0000256" key="2">
    <source>
        <dbReference type="PIRSR" id="PIRSR619791-2"/>
    </source>
</evidence>
<reference evidence="4" key="1">
    <citation type="submission" date="2020-07" db="EMBL/GenBank/DDBJ databases">
        <title>Multicomponent nature underlies the extraordinary mechanical properties of spider dragline silk.</title>
        <authorList>
            <person name="Kono N."/>
            <person name="Nakamura H."/>
            <person name="Mori M."/>
            <person name="Yoshida Y."/>
            <person name="Ohtoshi R."/>
            <person name="Malay A.D."/>
            <person name="Moran D.A.P."/>
            <person name="Tomita M."/>
            <person name="Numata K."/>
            <person name="Arakawa K."/>
        </authorList>
    </citation>
    <scope>NUCLEOTIDE SEQUENCE</scope>
</reference>
<dbReference type="SUPFAM" id="SSF48113">
    <property type="entry name" value="Heme-dependent peroxidases"/>
    <property type="match status" value="1"/>
</dbReference>
<evidence type="ECO:0000313" key="5">
    <source>
        <dbReference type="Proteomes" id="UP000887116"/>
    </source>
</evidence>
<dbReference type="InterPro" id="IPR019791">
    <property type="entry name" value="Haem_peroxidase_animal"/>
</dbReference>
<feature type="signal peptide" evidence="3">
    <location>
        <begin position="1"/>
        <end position="23"/>
    </location>
</feature>
<dbReference type="GO" id="GO:0046872">
    <property type="term" value="F:metal ion binding"/>
    <property type="evidence" value="ECO:0007669"/>
    <property type="project" value="UniProtKB-KW"/>
</dbReference>
<comment type="caution">
    <text evidence="4">The sequence shown here is derived from an EMBL/GenBank/DDBJ whole genome shotgun (WGS) entry which is preliminary data.</text>
</comment>
<organism evidence="4 5">
    <name type="scientific">Trichonephila clavata</name>
    <name type="common">Joro spider</name>
    <name type="synonym">Nephila clavata</name>
    <dbReference type="NCBI Taxonomy" id="2740835"/>
    <lineage>
        <taxon>Eukaryota</taxon>
        <taxon>Metazoa</taxon>
        <taxon>Ecdysozoa</taxon>
        <taxon>Arthropoda</taxon>
        <taxon>Chelicerata</taxon>
        <taxon>Arachnida</taxon>
        <taxon>Araneae</taxon>
        <taxon>Araneomorphae</taxon>
        <taxon>Entelegynae</taxon>
        <taxon>Araneoidea</taxon>
        <taxon>Nephilidae</taxon>
        <taxon>Trichonephila</taxon>
    </lineage>
</organism>
<keyword evidence="5" id="KW-1185">Reference proteome</keyword>
<dbReference type="GO" id="GO:0004601">
    <property type="term" value="F:peroxidase activity"/>
    <property type="evidence" value="ECO:0007669"/>
    <property type="project" value="UniProtKB-KW"/>
</dbReference>
<dbReference type="PANTHER" id="PTHR11475">
    <property type="entry name" value="OXIDASE/PEROXIDASE"/>
    <property type="match status" value="1"/>
</dbReference>
<dbReference type="OrthoDB" id="823504at2759"/>
<sequence>MISNWRLLVRLTLVICSCRLTVGQGIITPRYAILQRTHYEWLPHISDYDMDQAFVVADHVIKAKRAHEEKIFKGGRLMKPGQYPSSARHQHLLAPKPKSSKMERITEKFEEATNVIKDMFSLTKEQVTLALPHEELKGREALKAAEQCHTHFMSSGCMDSKYRSIDGSCNNMYNPTWGKAQTCLQRLLPPDYADGISVPRIAKSGKPLPPPRVISLYIHRHMDRPAHDHTHLMMAFGQFIDHDITLTPITGGAQMIQCCPHDNATHPQCYPVLLPQDDPFYSKHDQDCLNFVRSAPCPLCTLGPCQQMDQLTAFVDASTVYVNQENETESLRSFRDGKLIVTKVPHTGDLLPQTDDAQKDQCSVPQRNLFCFRAGDARVNQHQALTSLHTIWMRQHNRIAEGLKHVNPHWDDETLFWETSSKWILFVEYLPVVLGSHYMDFYSLWVLESGFTQYNSKMEPTMINEFSTAHIIMSLVVPMKIKNILSSGIMLRNYFFLQAVSPRRGNATGLDLAAFNIQSHDHGLNATGLDLAAFNIQRGRDHGLQGYTSYIQYCFGVEIKTFEDLDRFMTPERRKRLQDIYQSVHDIDLFTGGTAESHVPDGIVGPTFACVIGIQFYHLKFGDRYYFEHHGETGSFSLEQLSTLKKSTLAKVICENTHIQEIQRYAFRFPSSSNPISHCHVLEDLDLSAWEDFGHKKKK</sequence>
<name>A0A8X6M486_TRICU</name>
<dbReference type="GO" id="GO:0006979">
    <property type="term" value="P:response to oxidative stress"/>
    <property type="evidence" value="ECO:0007669"/>
    <property type="project" value="InterPro"/>
</dbReference>
<gene>
    <name evidence="4" type="primary">Pxd</name>
    <name evidence="4" type="ORF">TNCT_642321</name>
</gene>
<evidence type="ECO:0000313" key="4">
    <source>
        <dbReference type="EMBL" id="GFR33566.1"/>
    </source>
</evidence>
<dbReference type="PANTHER" id="PTHR11475:SF143">
    <property type="entry name" value="PUTATIVE-RELATED"/>
    <property type="match status" value="1"/>
</dbReference>
<dbReference type="Pfam" id="PF03098">
    <property type="entry name" value="An_peroxidase"/>
    <property type="match status" value="2"/>
</dbReference>
<dbReference type="PROSITE" id="PS50292">
    <property type="entry name" value="PEROXIDASE_3"/>
    <property type="match status" value="1"/>
</dbReference>
<keyword evidence="2" id="KW-0479">Metal-binding</keyword>
<dbReference type="Proteomes" id="UP000887116">
    <property type="component" value="Unassembled WGS sequence"/>
</dbReference>
<dbReference type="PRINTS" id="PR00457">
    <property type="entry name" value="ANPEROXIDASE"/>
</dbReference>
<keyword evidence="1 4" id="KW-0560">Oxidoreductase</keyword>
<feature type="binding site" description="axial binding residue" evidence="2">
    <location>
        <position position="470"/>
    </location>
    <ligand>
        <name>heme b</name>
        <dbReference type="ChEBI" id="CHEBI:60344"/>
    </ligand>
    <ligandPart>
        <name>Fe</name>
        <dbReference type="ChEBI" id="CHEBI:18248"/>
    </ligandPart>
</feature>
<keyword evidence="2" id="KW-0349">Heme</keyword>
<dbReference type="EMBL" id="BMAO01019885">
    <property type="protein sequence ID" value="GFR33566.1"/>
    <property type="molecule type" value="Genomic_DNA"/>
</dbReference>